<organism evidence="2 3">
    <name type="scientific">Gouania willdenowi</name>
    <name type="common">Blunt-snouted clingfish</name>
    <name type="synonym">Lepadogaster willdenowi</name>
    <dbReference type="NCBI Taxonomy" id="441366"/>
    <lineage>
        <taxon>Eukaryota</taxon>
        <taxon>Metazoa</taxon>
        <taxon>Chordata</taxon>
        <taxon>Craniata</taxon>
        <taxon>Vertebrata</taxon>
        <taxon>Euteleostomi</taxon>
        <taxon>Actinopterygii</taxon>
        <taxon>Neopterygii</taxon>
        <taxon>Teleostei</taxon>
        <taxon>Neoteleostei</taxon>
        <taxon>Acanthomorphata</taxon>
        <taxon>Ovalentaria</taxon>
        <taxon>Blenniimorphae</taxon>
        <taxon>Blenniiformes</taxon>
        <taxon>Gobiesocoidei</taxon>
        <taxon>Gobiesocidae</taxon>
        <taxon>Gobiesocinae</taxon>
        <taxon>Gouania</taxon>
    </lineage>
</organism>
<sequence length="634" mass="70999">MDTRKQRDCDQMSGTGQRRHKQRPSSEIMFIPVSQTFKENTRCSCSCRAHTFGAGSGIQHLLVLCSSGSVFGGTAAPLPSSRQRWASVWTRRIKTCFTATSRRSTSYVLLCFVVLQCKGANAQTADVCVQWKLLLQSTENTFWQPSVVHLLCVQWALWLATHQLKRIETLEEVFSSLREQLHDVFEDVGGSKSKEKPSKRPQLVAEPRRLVELLHICTVIIQSAEKIDEGRHSEALSALQAASTLPAHRALLAHTHLLSGFCLAHMKRPQMALQCYKKALETDSGSVCALYQSARVYRQLGHTQAEIQALRLLHSILMLPSATQSMLAHSHLLPPALLLSSQSVSSLLSVPSAFSVLHSLAFKCVLHGRVSEGVEHYLDLLALLHTDDHQEVQTHAETQPLPRLPELYLQAGAALLMAQRPADCDALCSEVLSTTLELLPERVLLAEPEEQSEVDGKRLAALLWAAAAYLLQGHCHSHLKEWKQAVTHYTRCINLLVKVRFKKTGLQPQIQSVDMDVKWGKDMNVLQRMKGLSLCWRGINFAQTAQLKEALRDLHLGLQLLPECTGAGLWCGEVLWRLDRKHEAAAFWEKTWNSMTQTLDENLPLYLLEPQSGPLLKSTDLHHRLQELGLPKSD</sequence>
<evidence type="ECO:0000313" key="3">
    <source>
        <dbReference type="Proteomes" id="UP000694680"/>
    </source>
</evidence>
<dbReference type="Ensembl" id="ENSGWIT00000003961.1">
    <property type="protein sequence ID" value="ENSGWIP00000003672.1"/>
    <property type="gene ID" value="ENSGWIG00000001993.1"/>
</dbReference>
<dbReference type="Gene3D" id="1.25.40.10">
    <property type="entry name" value="Tetratricopeptide repeat domain"/>
    <property type="match status" value="2"/>
</dbReference>
<accession>A0A8C5D8Y8</accession>
<dbReference type="PANTHER" id="PTHR15254">
    <property type="entry name" value="FANCONI ANEMIA GROUP G PROTEIN FAMILY MEMBER"/>
    <property type="match status" value="1"/>
</dbReference>
<dbReference type="Proteomes" id="UP000694680">
    <property type="component" value="Chromosome 9"/>
</dbReference>
<reference evidence="2" key="1">
    <citation type="submission" date="2020-06" db="EMBL/GenBank/DDBJ databases">
        <authorList>
            <consortium name="Wellcome Sanger Institute Data Sharing"/>
        </authorList>
    </citation>
    <scope>NUCLEOTIDE SEQUENCE [LARGE SCALE GENOMIC DNA]</scope>
</reference>
<proteinExistence type="predicted"/>
<feature type="region of interest" description="Disordered" evidence="1">
    <location>
        <begin position="1"/>
        <end position="25"/>
    </location>
</feature>
<protein>
    <recommendedName>
        <fullName evidence="4">Fanconi anemia complementation group G</fullName>
    </recommendedName>
</protein>
<dbReference type="InterPro" id="IPR039684">
    <property type="entry name" value="FANCG"/>
</dbReference>
<name>A0A8C5D8Y8_GOUWI</name>
<dbReference type="PANTHER" id="PTHR15254:SF2">
    <property type="entry name" value="FANCONI ANEMIA GROUP G PROTEIN"/>
    <property type="match status" value="1"/>
</dbReference>
<evidence type="ECO:0008006" key="4">
    <source>
        <dbReference type="Google" id="ProtNLM"/>
    </source>
</evidence>
<dbReference type="InterPro" id="IPR019734">
    <property type="entry name" value="TPR_rpt"/>
</dbReference>
<reference evidence="2" key="3">
    <citation type="submission" date="2025-09" db="UniProtKB">
        <authorList>
            <consortium name="Ensembl"/>
        </authorList>
    </citation>
    <scope>IDENTIFICATION</scope>
</reference>
<feature type="compositionally biased region" description="Basic and acidic residues" evidence="1">
    <location>
        <begin position="1"/>
        <end position="10"/>
    </location>
</feature>
<reference evidence="2" key="2">
    <citation type="submission" date="2025-08" db="UniProtKB">
        <authorList>
            <consortium name="Ensembl"/>
        </authorList>
    </citation>
    <scope>IDENTIFICATION</scope>
</reference>
<dbReference type="InterPro" id="IPR011990">
    <property type="entry name" value="TPR-like_helical_dom_sf"/>
</dbReference>
<dbReference type="GO" id="GO:0043240">
    <property type="term" value="C:Fanconi anaemia nuclear complex"/>
    <property type="evidence" value="ECO:0007669"/>
    <property type="project" value="InterPro"/>
</dbReference>
<evidence type="ECO:0000256" key="1">
    <source>
        <dbReference type="SAM" id="MobiDB-lite"/>
    </source>
</evidence>
<gene>
    <name evidence="2" type="primary">fancg</name>
</gene>
<dbReference type="GO" id="GO:0036297">
    <property type="term" value="P:interstrand cross-link repair"/>
    <property type="evidence" value="ECO:0007669"/>
    <property type="project" value="InterPro"/>
</dbReference>
<dbReference type="SMART" id="SM00028">
    <property type="entry name" value="TPR"/>
    <property type="match status" value="3"/>
</dbReference>
<dbReference type="AlphaFoldDB" id="A0A8C5D8Y8"/>
<evidence type="ECO:0000313" key="2">
    <source>
        <dbReference type="Ensembl" id="ENSGWIP00000003672.1"/>
    </source>
</evidence>
<dbReference type="SUPFAM" id="SSF48452">
    <property type="entry name" value="TPR-like"/>
    <property type="match status" value="2"/>
</dbReference>
<keyword evidence="3" id="KW-1185">Reference proteome</keyword>